<dbReference type="KEGG" id="ffu:CLAFUR5_08617"/>
<sequence length="210" mass="22966">MCQLDSVTWSSAGGSSPVDSGYVSAVVNDELEVMWPSESSSLPTLSRETSSFGTDFSSPFTSGVWPVEPLFDTFAWGNELIPEPNPHSGWWPLFQPVEEGYLPWSDTYNPFDTSYGSLGHSANQPQPIYDPRALSPSVQTAQLAADLLQLDAAINPADIELPSTKKVGISRTTVRSKERKGHECPDCGKSCVRPSDLLRHKQDIHALAEQ</sequence>
<evidence type="ECO:0000313" key="4">
    <source>
        <dbReference type="Proteomes" id="UP000756132"/>
    </source>
</evidence>
<dbReference type="AlphaFoldDB" id="A0A9Q8LCY5"/>
<dbReference type="InterPro" id="IPR013087">
    <property type="entry name" value="Znf_C2H2_type"/>
</dbReference>
<accession>A0A9Q8LCY5</accession>
<keyword evidence="1" id="KW-0863">Zinc-finger</keyword>
<dbReference type="PROSITE" id="PS50157">
    <property type="entry name" value="ZINC_FINGER_C2H2_2"/>
    <property type="match status" value="1"/>
</dbReference>
<dbReference type="Proteomes" id="UP000756132">
    <property type="component" value="Chromosome 3"/>
</dbReference>
<reference evidence="3" key="1">
    <citation type="submission" date="2021-12" db="EMBL/GenBank/DDBJ databases">
        <authorList>
            <person name="Zaccaron A."/>
            <person name="Stergiopoulos I."/>
        </authorList>
    </citation>
    <scope>NUCLEOTIDE SEQUENCE</scope>
    <source>
        <strain evidence="3">Race5_Kim</strain>
    </source>
</reference>
<dbReference type="GeneID" id="71988495"/>
<evidence type="ECO:0000259" key="2">
    <source>
        <dbReference type="PROSITE" id="PS50157"/>
    </source>
</evidence>
<protein>
    <recommendedName>
        <fullName evidence="2">C2H2-type domain-containing protein</fullName>
    </recommendedName>
</protein>
<dbReference type="OMA" id="WGNELIP"/>
<dbReference type="GO" id="GO:0008270">
    <property type="term" value="F:zinc ion binding"/>
    <property type="evidence" value="ECO:0007669"/>
    <property type="project" value="UniProtKB-KW"/>
</dbReference>
<reference evidence="3" key="2">
    <citation type="journal article" date="2022" name="Microb. Genom.">
        <title>A chromosome-scale genome assembly of the tomato pathogen Cladosporium fulvum reveals a compartmentalized genome architecture and the presence of a dispensable chromosome.</title>
        <authorList>
            <person name="Zaccaron A.Z."/>
            <person name="Chen L.H."/>
            <person name="Samaras A."/>
            <person name="Stergiopoulos I."/>
        </authorList>
    </citation>
    <scope>NUCLEOTIDE SEQUENCE</scope>
    <source>
        <strain evidence="3">Race5_Kim</strain>
    </source>
</reference>
<evidence type="ECO:0000256" key="1">
    <source>
        <dbReference type="PROSITE-ProRule" id="PRU00042"/>
    </source>
</evidence>
<dbReference type="RefSeq" id="XP_047759566.1">
    <property type="nucleotide sequence ID" value="XM_047907765.1"/>
</dbReference>
<keyword evidence="4" id="KW-1185">Reference proteome</keyword>
<dbReference type="SMART" id="SM00355">
    <property type="entry name" value="ZnF_C2H2"/>
    <property type="match status" value="1"/>
</dbReference>
<dbReference type="EMBL" id="CP090165">
    <property type="protein sequence ID" value="UJO15200.1"/>
    <property type="molecule type" value="Genomic_DNA"/>
</dbReference>
<gene>
    <name evidence="3" type="ORF">CLAFUR5_08617</name>
</gene>
<feature type="domain" description="C2H2-type" evidence="2">
    <location>
        <begin position="182"/>
        <end position="210"/>
    </location>
</feature>
<keyword evidence="1" id="KW-0862">Zinc</keyword>
<proteinExistence type="predicted"/>
<dbReference type="Pfam" id="PF00096">
    <property type="entry name" value="zf-C2H2"/>
    <property type="match status" value="1"/>
</dbReference>
<organism evidence="3 4">
    <name type="scientific">Passalora fulva</name>
    <name type="common">Tomato leaf mold</name>
    <name type="synonym">Cladosporium fulvum</name>
    <dbReference type="NCBI Taxonomy" id="5499"/>
    <lineage>
        <taxon>Eukaryota</taxon>
        <taxon>Fungi</taxon>
        <taxon>Dikarya</taxon>
        <taxon>Ascomycota</taxon>
        <taxon>Pezizomycotina</taxon>
        <taxon>Dothideomycetes</taxon>
        <taxon>Dothideomycetidae</taxon>
        <taxon>Mycosphaerellales</taxon>
        <taxon>Mycosphaerellaceae</taxon>
        <taxon>Fulvia</taxon>
    </lineage>
</organism>
<evidence type="ECO:0000313" key="3">
    <source>
        <dbReference type="EMBL" id="UJO15200.1"/>
    </source>
</evidence>
<dbReference type="PROSITE" id="PS00028">
    <property type="entry name" value="ZINC_FINGER_C2H2_1"/>
    <property type="match status" value="1"/>
</dbReference>
<name>A0A9Q8LCY5_PASFU</name>
<keyword evidence="1" id="KW-0479">Metal-binding</keyword>